<proteinExistence type="predicted"/>
<dbReference type="Gene3D" id="3.30.70.1070">
    <property type="entry name" value="Sporulation related repeat"/>
    <property type="match status" value="1"/>
</dbReference>
<evidence type="ECO:0000313" key="4">
    <source>
        <dbReference type="Proteomes" id="UP000194003"/>
    </source>
</evidence>
<feature type="compositionally biased region" description="Basic and acidic residues" evidence="1">
    <location>
        <begin position="66"/>
        <end position="75"/>
    </location>
</feature>
<reference evidence="3 4" key="1">
    <citation type="journal article" date="2016" name="BMC Genomics">
        <title>Combined genomic and structural analyses of a cultured magnetotactic bacterium reveals its niche adaptation to a dynamic environment.</title>
        <authorList>
            <person name="Araujo A.C."/>
            <person name="Morillo V."/>
            <person name="Cypriano J."/>
            <person name="Teixeira L.C."/>
            <person name="Leao P."/>
            <person name="Lyra S."/>
            <person name="Almeida L.G."/>
            <person name="Bazylinski D.A."/>
            <person name="Vasconcellos A.T."/>
            <person name="Abreu F."/>
            <person name="Lins U."/>
        </authorList>
    </citation>
    <scope>NUCLEOTIDE SEQUENCE [LARGE SCALE GENOMIC DNA]</scope>
    <source>
        <strain evidence="3 4">IT-1</strain>
    </source>
</reference>
<dbReference type="InterPro" id="IPR036680">
    <property type="entry name" value="SPOR-like_sf"/>
</dbReference>
<dbReference type="InterPro" id="IPR007730">
    <property type="entry name" value="SPOR-like_dom"/>
</dbReference>
<comment type="caution">
    <text evidence="3">The sequence shown here is derived from an EMBL/GenBank/DDBJ whole genome shotgun (WGS) entry which is preliminary data.</text>
</comment>
<gene>
    <name evidence="3" type="ORF">MAIT1_00303</name>
</gene>
<keyword evidence="4" id="KW-1185">Reference proteome</keyword>
<accession>A0A1Y2K8Q6</accession>
<protein>
    <submittedName>
        <fullName evidence="3">Putative Sporulation domain protein</fullName>
    </submittedName>
</protein>
<evidence type="ECO:0000259" key="2">
    <source>
        <dbReference type="PROSITE" id="PS51724"/>
    </source>
</evidence>
<dbReference type="SUPFAM" id="SSF110997">
    <property type="entry name" value="Sporulation related repeat"/>
    <property type="match status" value="1"/>
</dbReference>
<feature type="region of interest" description="Disordered" evidence="1">
    <location>
        <begin position="139"/>
        <end position="218"/>
    </location>
</feature>
<dbReference type="EMBL" id="LVJN01000015">
    <property type="protein sequence ID" value="OSM06826.1"/>
    <property type="molecule type" value="Genomic_DNA"/>
</dbReference>
<dbReference type="PROSITE" id="PS51724">
    <property type="entry name" value="SPOR"/>
    <property type="match status" value="1"/>
</dbReference>
<dbReference type="STRING" id="1434232.MAIT1_00303"/>
<sequence>MLLSACQSPIKELPVYYAAPADATAQEIVLNDEQTKPELTVGLSEPAGDVGVQRAPSAVGEPIEEVAQRQPERALPEPPALDSATNNDEAEPAPMAQAEDKDADLIDANRGYGLPIQLSGTPASVRRDDDLDLTYTPRQIAKAEPPPLPTPASAQAEAPARALQTPDPYLSETDSMLRDFPLSSEMPATSTHTRAPSKRPASPQVASAAKSRQQESHGPKRYFVEVGSFLMSENAERLAARIRQLDIPVKHYAARVDHRIYQRVHAGPFPYKVEAEWAARVLRNKGMKSGDIIAKRL</sequence>
<organism evidence="3 4">
    <name type="scientific">Magnetofaba australis IT-1</name>
    <dbReference type="NCBI Taxonomy" id="1434232"/>
    <lineage>
        <taxon>Bacteria</taxon>
        <taxon>Pseudomonadati</taxon>
        <taxon>Pseudomonadota</taxon>
        <taxon>Magnetococcia</taxon>
        <taxon>Magnetococcales</taxon>
        <taxon>Magnetococcaceae</taxon>
        <taxon>Magnetofaba</taxon>
    </lineage>
</organism>
<name>A0A1Y2K8Q6_9PROT</name>
<dbReference type="Proteomes" id="UP000194003">
    <property type="component" value="Unassembled WGS sequence"/>
</dbReference>
<feature type="domain" description="SPOR" evidence="2">
    <location>
        <begin position="216"/>
        <end position="295"/>
    </location>
</feature>
<dbReference type="AlphaFoldDB" id="A0A1Y2K8Q6"/>
<feature type="region of interest" description="Disordered" evidence="1">
    <location>
        <begin position="41"/>
        <end position="106"/>
    </location>
</feature>
<evidence type="ECO:0000313" key="3">
    <source>
        <dbReference type="EMBL" id="OSM06826.1"/>
    </source>
</evidence>
<feature type="compositionally biased region" description="Low complexity" evidence="1">
    <location>
        <begin position="151"/>
        <end position="162"/>
    </location>
</feature>
<dbReference type="Pfam" id="PF05036">
    <property type="entry name" value="SPOR"/>
    <property type="match status" value="1"/>
</dbReference>
<dbReference type="GO" id="GO:0042834">
    <property type="term" value="F:peptidoglycan binding"/>
    <property type="evidence" value="ECO:0007669"/>
    <property type="project" value="InterPro"/>
</dbReference>
<evidence type="ECO:0000256" key="1">
    <source>
        <dbReference type="SAM" id="MobiDB-lite"/>
    </source>
</evidence>